<dbReference type="FunFam" id="1.10.246.130:FF:000001">
    <property type="entry name" value="Gamma-glutamyltransferase 5 isoform 1"/>
    <property type="match status" value="1"/>
</dbReference>
<dbReference type="EC" id="2.3.2.2" evidence="4"/>
<dbReference type="Pfam" id="PF01019">
    <property type="entry name" value="G_glu_transpept"/>
    <property type="match status" value="1"/>
</dbReference>
<dbReference type="OrthoDB" id="1081007at2759"/>
<dbReference type="InterPro" id="IPR043138">
    <property type="entry name" value="GGT_lsub"/>
</dbReference>
<feature type="transmembrane region" description="Helical" evidence="4">
    <location>
        <begin position="12"/>
        <end position="34"/>
    </location>
</feature>
<dbReference type="UniPathway" id="UPA00204"/>
<accession>A0A6J2VPZ4</accession>
<evidence type="ECO:0000313" key="6">
    <source>
        <dbReference type="RefSeq" id="XP_030633241.1"/>
    </source>
</evidence>
<dbReference type="InParanoid" id="A0A6J2VPZ4"/>
<dbReference type="SUPFAM" id="SSF56235">
    <property type="entry name" value="N-terminal nucleophile aminohydrolases (Ntn hydrolases)"/>
    <property type="match status" value="1"/>
</dbReference>
<dbReference type="Proteomes" id="UP000504632">
    <property type="component" value="Chromosome 1"/>
</dbReference>
<protein>
    <recommendedName>
        <fullName evidence="4">Glutathione hydrolase</fullName>
        <ecNumber evidence="4">2.3.2.2</ecNumber>
        <ecNumber evidence="4">3.4.19.13</ecNumber>
    </recommendedName>
    <alternativeName>
        <fullName evidence="4">Gamma-glutamyltransferase</fullName>
    </alternativeName>
    <alternativeName>
        <fullName evidence="4">Gamma-glutamyltranspeptidase</fullName>
    </alternativeName>
</protein>
<dbReference type="PANTHER" id="PTHR11686">
    <property type="entry name" value="GAMMA GLUTAMYL TRANSPEPTIDASE"/>
    <property type="match status" value="1"/>
</dbReference>
<comment type="catalytic activity">
    <reaction evidence="4">
        <text>an N-terminal (5-L-glutamyl)-[peptide] + an alpha-amino acid = 5-L-glutamyl amino acid + an N-terminal L-alpha-aminoacyl-[peptide]</text>
        <dbReference type="Rhea" id="RHEA:23904"/>
        <dbReference type="Rhea" id="RHEA-COMP:9780"/>
        <dbReference type="Rhea" id="RHEA-COMP:9795"/>
        <dbReference type="ChEBI" id="CHEBI:77644"/>
        <dbReference type="ChEBI" id="CHEBI:78597"/>
        <dbReference type="ChEBI" id="CHEBI:78599"/>
        <dbReference type="ChEBI" id="CHEBI:78608"/>
        <dbReference type="EC" id="2.3.2.2"/>
    </reaction>
</comment>
<dbReference type="Gene3D" id="3.60.20.40">
    <property type="match status" value="1"/>
</dbReference>
<dbReference type="GO" id="GO:1901750">
    <property type="term" value="P:leukotriene D4 biosynthetic process"/>
    <property type="evidence" value="ECO:0007669"/>
    <property type="project" value="TreeGrafter"/>
</dbReference>
<comment type="catalytic activity">
    <reaction evidence="4">
        <text>an S-substituted glutathione + H2O = an S-substituted L-cysteinylglycine + L-glutamate</text>
        <dbReference type="Rhea" id="RHEA:59468"/>
        <dbReference type="ChEBI" id="CHEBI:15377"/>
        <dbReference type="ChEBI" id="CHEBI:29985"/>
        <dbReference type="ChEBI" id="CHEBI:90779"/>
        <dbReference type="ChEBI" id="CHEBI:143103"/>
        <dbReference type="EC" id="3.4.19.13"/>
    </reaction>
</comment>
<feature type="binding site" evidence="3">
    <location>
        <position position="462"/>
    </location>
    <ligand>
        <name>L-glutamate</name>
        <dbReference type="ChEBI" id="CHEBI:29985"/>
    </ligand>
</feature>
<proteinExistence type="inferred from homology"/>
<dbReference type="InterPro" id="IPR000101">
    <property type="entry name" value="GGT_peptidase"/>
</dbReference>
<dbReference type="CTD" id="569734"/>
<dbReference type="GO" id="GO:0005886">
    <property type="term" value="C:plasma membrane"/>
    <property type="evidence" value="ECO:0007669"/>
    <property type="project" value="TreeGrafter"/>
</dbReference>
<dbReference type="FunFam" id="3.60.20.40:FF:000011">
    <property type="entry name" value="Gamma-glutamyltransferase 5a"/>
    <property type="match status" value="1"/>
</dbReference>
<name>A0A6J2VPZ4_CHACN</name>
<keyword evidence="5" id="KW-1185">Reference proteome</keyword>
<comment type="catalytic activity">
    <reaction evidence="4">
        <text>glutathione + H2O = L-cysteinylglycine + L-glutamate</text>
        <dbReference type="Rhea" id="RHEA:28807"/>
        <dbReference type="ChEBI" id="CHEBI:15377"/>
        <dbReference type="ChEBI" id="CHEBI:29985"/>
        <dbReference type="ChEBI" id="CHEBI:57925"/>
        <dbReference type="ChEBI" id="CHEBI:61694"/>
        <dbReference type="EC" id="3.4.19.13"/>
    </reaction>
</comment>
<keyword evidence="4" id="KW-0012">Acyltransferase</keyword>
<dbReference type="GO" id="GO:0006751">
    <property type="term" value="P:glutathione catabolic process"/>
    <property type="evidence" value="ECO:0007669"/>
    <property type="project" value="UniProtKB-UniRule"/>
</dbReference>
<gene>
    <name evidence="6" type="primary">ggt5a</name>
</gene>
<keyword evidence="4" id="KW-0378">Hydrolase</keyword>
<dbReference type="FunCoup" id="A0A6J2VPZ4">
    <property type="interactions" value="41"/>
</dbReference>
<dbReference type="GO" id="GO:0006954">
    <property type="term" value="P:inflammatory response"/>
    <property type="evidence" value="ECO:0007669"/>
    <property type="project" value="TreeGrafter"/>
</dbReference>
<feature type="binding site" evidence="3">
    <location>
        <begin position="399"/>
        <end position="401"/>
    </location>
    <ligand>
        <name>L-glutamate</name>
        <dbReference type="ChEBI" id="CHEBI:29985"/>
    </ligand>
</feature>
<feature type="binding site" evidence="3">
    <location>
        <position position="423"/>
    </location>
    <ligand>
        <name>L-glutamate</name>
        <dbReference type="ChEBI" id="CHEBI:29985"/>
    </ligand>
</feature>
<dbReference type="GO" id="GO:0002951">
    <property type="term" value="F:leukotriene-C(4) hydrolase"/>
    <property type="evidence" value="ECO:0007669"/>
    <property type="project" value="TreeGrafter"/>
</dbReference>
<evidence type="ECO:0000256" key="2">
    <source>
        <dbReference type="PIRSR" id="PIRSR600101-1"/>
    </source>
</evidence>
<feature type="binding site" evidence="3">
    <location>
        <begin position="439"/>
        <end position="440"/>
    </location>
    <ligand>
        <name>L-glutamate</name>
        <dbReference type="ChEBI" id="CHEBI:29985"/>
    </ligand>
</feature>
<dbReference type="AlphaFoldDB" id="A0A6J2VPZ4"/>
<dbReference type="RefSeq" id="XP_030633241.1">
    <property type="nucleotide sequence ID" value="XM_030777381.1"/>
</dbReference>
<organism evidence="5 6">
    <name type="scientific">Chanos chanos</name>
    <name type="common">Milkfish</name>
    <name type="synonym">Mugil chanos</name>
    <dbReference type="NCBI Taxonomy" id="29144"/>
    <lineage>
        <taxon>Eukaryota</taxon>
        <taxon>Metazoa</taxon>
        <taxon>Chordata</taxon>
        <taxon>Craniata</taxon>
        <taxon>Vertebrata</taxon>
        <taxon>Euteleostomi</taxon>
        <taxon>Actinopterygii</taxon>
        <taxon>Neopterygii</taxon>
        <taxon>Teleostei</taxon>
        <taxon>Ostariophysi</taxon>
        <taxon>Gonorynchiformes</taxon>
        <taxon>Chanidae</taxon>
        <taxon>Chanos</taxon>
    </lineage>
</organism>
<dbReference type="GO" id="GO:0036374">
    <property type="term" value="F:glutathione hydrolase activity"/>
    <property type="evidence" value="ECO:0007669"/>
    <property type="project" value="UniProtKB-UniRule"/>
</dbReference>
<keyword evidence="4" id="KW-0812">Transmembrane</keyword>
<dbReference type="Gene3D" id="1.10.246.130">
    <property type="match status" value="1"/>
</dbReference>
<dbReference type="GO" id="GO:0103068">
    <property type="term" value="F:leukotriene C4 gamma-glutamyl transferase activity"/>
    <property type="evidence" value="ECO:0007669"/>
    <property type="project" value="UniProtKB-EC"/>
</dbReference>
<feature type="active site" description="Nucleophile" evidence="2">
    <location>
        <position position="381"/>
    </location>
</feature>
<comment type="pathway">
    <text evidence="4">Sulfur metabolism; glutathione metabolism.</text>
</comment>
<feature type="binding site" evidence="3">
    <location>
        <position position="110"/>
    </location>
    <ligand>
        <name>L-glutamate</name>
        <dbReference type="ChEBI" id="CHEBI:29985"/>
    </ligand>
</feature>
<evidence type="ECO:0000256" key="1">
    <source>
        <dbReference type="ARBA" id="ARBA00009381"/>
    </source>
</evidence>
<keyword evidence="4" id="KW-1133">Transmembrane helix</keyword>
<keyword evidence="4" id="KW-0808">Transferase</keyword>
<dbReference type="InterPro" id="IPR043137">
    <property type="entry name" value="GGT_ssub_C"/>
</dbReference>
<comment type="subcellular location">
    <subcellularLocation>
        <location evidence="4">Membrane</location>
        <topology evidence="4">Single-pass type II membrane protein</topology>
    </subcellularLocation>
</comment>
<evidence type="ECO:0000313" key="5">
    <source>
        <dbReference type="Proteomes" id="UP000504632"/>
    </source>
</evidence>
<comment type="similarity">
    <text evidence="1">Belongs to the gamma-glutamyltransferase family.</text>
</comment>
<dbReference type="InterPro" id="IPR029055">
    <property type="entry name" value="Ntn_hydrolases_N"/>
</dbReference>
<dbReference type="PRINTS" id="PR01210">
    <property type="entry name" value="GGTRANSPTASE"/>
</dbReference>
<keyword evidence="4" id="KW-0472">Membrane</keyword>
<dbReference type="EC" id="3.4.19.13" evidence="4"/>
<evidence type="ECO:0000256" key="3">
    <source>
        <dbReference type="PIRSR" id="PIRSR600101-2"/>
    </source>
</evidence>
<dbReference type="GeneID" id="115814506"/>
<dbReference type="PANTHER" id="PTHR11686:SF19">
    <property type="entry name" value="GLUTATHIONE HYDROLASE 5 PROENZYME"/>
    <property type="match status" value="1"/>
</dbReference>
<reference evidence="6" key="1">
    <citation type="submission" date="2025-08" db="UniProtKB">
        <authorList>
            <consortium name="RefSeq"/>
        </authorList>
    </citation>
    <scope>IDENTIFICATION</scope>
</reference>
<comment type="function">
    <text evidence="4">Cleaves the gamma-glutamyl peptide bond of glutathione and glutathione conjugates.</text>
</comment>
<evidence type="ECO:0000256" key="4">
    <source>
        <dbReference type="RuleBase" id="RU368068"/>
    </source>
</evidence>
<sequence>MARPRDRLCRPMCVCFAVVCVVIIIIVCATHYGYQRCSGEVFRRAAVAADSETCSKVGRDILQSGGSAVDGAIAALLCTSIINPQSMGIGGGSIFTVLEKNGTVKIINSRETVPKDFKADLLSECPQQFKLMSGSQWIGVPGEIRGYAVAHGLYGKLPWASLFMPTIKMAREGFPIPYMLSQFISRGLNKSTPLGQLFVDENGNQLKEGDTIKFEKLANTLEIIAEKGPDAFYTGDIAKDLISDIRDAGGSVSLEDLSSFTVTEPDVWELNLGEYQMFFPPPPAGGAILGFILNVMRGYNLGPASLEGKQKSLTYQRYVETCKFANSLKRYTIDPRFSSERKARQATEEAFAERIRQLISDSSTHDAQYYNVTPYLDGMGTTHVSVLAEDGMAVSVTSTINHIFGSQVFSPKTGIILNNELSDFCGKTDQIHAGEQPPSSMAPVILYSKSKQHTLVMGGSGGSMITTGMALTIMNHLWFGKSLEESIAAPVVFVDSKNALKFEPKFDKAVVEELRALGHTIKEQSIFYNVINVVSKRGGCIRAISDARKMGRAAGY</sequence>